<dbReference type="PANTHER" id="PTHR47260:SF3">
    <property type="entry name" value="THIOESTERASE FAMILY PROTEIN (AFU_ORTHOLOGUE AFUA_7G03960)"/>
    <property type="match status" value="1"/>
</dbReference>
<proteinExistence type="predicted"/>
<dbReference type="InterPro" id="IPR052061">
    <property type="entry name" value="PTE-AB_protein"/>
</dbReference>
<dbReference type="PANTHER" id="PTHR47260">
    <property type="entry name" value="UPF0644 PROTEIN PB2B4.06"/>
    <property type="match status" value="1"/>
</dbReference>
<protein>
    <recommendedName>
        <fullName evidence="2">Thioesterase domain-containing protein</fullName>
    </recommendedName>
</protein>
<keyword evidence="1" id="KW-0378">Hydrolase</keyword>
<dbReference type="Proteomes" id="UP000177230">
    <property type="component" value="Unassembled WGS sequence"/>
</dbReference>
<dbReference type="AlphaFoldDB" id="A0A1F5RIA9"/>
<dbReference type="InterPro" id="IPR029069">
    <property type="entry name" value="HotDog_dom_sf"/>
</dbReference>
<dbReference type="Gene3D" id="3.10.129.10">
    <property type="entry name" value="Hotdog Thioesterase"/>
    <property type="match status" value="1"/>
</dbReference>
<dbReference type="CDD" id="cd03443">
    <property type="entry name" value="PaaI_thioesterase"/>
    <property type="match status" value="1"/>
</dbReference>
<organism evidence="3 4">
    <name type="scientific">Candidatus Edwardsbacteria bacterium GWF2_54_11</name>
    <dbReference type="NCBI Taxonomy" id="1817851"/>
    <lineage>
        <taxon>Bacteria</taxon>
        <taxon>Candidatus Edwardsiibacteriota</taxon>
    </lineage>
</organism>
<reference evidence="3 4" key="1">
    <citation type="journal article" date="2016" name="Nat. Commun.">
        <title>Thousands of microbial genomes shed light on interconnected biogeochemical processes in an aquifer system.</title>
        <authorList>
            <person name="Anantharaman K."/>
            <person name="Brown C.T."/>
            <person name="Hug L.A."/>
            <person name="Sharon I."/>
            <person name="Castelle C.J."/>
            <person name="Probst A.J."/>
            <person name="Thomas B.C."/>
            <person name="Singh A."/>
            <person name="Wilkins M.J."/>
            <person name="Karaoz U."/>
            <person name="Brodie E.L."/>
            <person name="Williams K.H."/>
            <person name="Hubbard S.S."/>
            <person name="Banfield J.F."/>
        </authorList>
    </citation>
    <scope>NUCLEOTIDE SEQUENCE [LARGE SCALE GENOMIC DNA]</scope>
</reference>
<sequence>MKLNDDHFCFACGSKNPDGLQINFTYPQAGQCRAEFLPPAKFQGWQGILHGGIVSTLLDEALAHAAGGSQGGGGASGAVTAELTVRFKKPVKIGEPVILAGRVISDKGRMVEAGSEITDRQGNILANAVGKLVRPVKK</sequence>
<evidence type="ECO:0000313" key="4">
    <source>
        <dbReference type="Proteomes" id="UP000177230"/>
    </source>
</evidence>
<dbReference type="Pfam" id="PF03061">
    <property type="entry name" value="4HBT"/>
    <property type="match status" value="1"/>
</dbReference>
<gene>
    <name evidence="3" type="ORF">A2024_07380</name>
</gene>
<comment type="caution">
    <text evidence="3">The sequence shown here is derived from an EMBL/GenBank/DDBJ whole genome shotgun (WGS) entry which is preliminary data.</text>
</comment>
<feature type="domain" description="Thioesterase" evidence="2">
    <location>
        <begin position="46"/>
        <end position="123"/>
    </location>
</feature>
<name>A0A1F5RIA9_9BACT</name>
<dbReference type="EMBL" id="MFFM01000007">
    <property type="protein sequence ID" value="OGF14159.1"/>
    <property type="molecule type" value="Genomic_DNA"/>
</dbReference>
<dbReference type="NCBIfam" id="TIGR00369">
    <property type="entry name" value="unchar_dom_1"/>
    <property type="match status" value="1"/>
</dbReference>
<dbReference type="InterPro" id="IPR006683">
    <property type="entry name" value="Thioestr_dom"/>
</dbReference>
<evidence type="ECO:0000256" key="1">
    <source>
        <dbReference type="ARBA" id="ARBA00022801"/>
    </source>
</evidence>
<dbReference type="SUPFAM" id="SSF54637">
    <property type="entry name" value="Thioesterase/thiol ester dehydrase-isomerase"/>
    <property type="match status" value="1"/>
</dbReference>
<evidence type="ECO:0000259" key="2">
    <source>
        <dbReference type="Pfam" id="PF03061"/>
    </source>
</evidence>
<dbReference type="InterPro" id="IPR003736">
    <property type="entry name" value="PAAI_dom"/>
</dbReference>
<evidence type="ECO:0000313" key="3">
    <source>
        <dbReference type="EMBL" id="OGF14159.1"/>
    </source>
</evidence>
<dbReference type="GO" id="GO:0016289">
    <property type="term" value="F:acyl-CoA hydrolase activity"/>
    <property type="evidence" value="ECO:0007669"/>
    <property type="project" value="UniProtKB-ARBA"/>
</dbReference>
<accession>A0A1F5RIA9</accession>